<dbReference type="SUPFAM" id="SSF51445">
    <property type="entry name" value="(Trans)glycosidases"/>
    <property type="match status" value="1"/>
</dbReference>
<protein>
    <submittedName>
        <fullName evidence="2">DUF1906 domain-containing protein</fullName>
    </submittedName>
</protein>
<gene>
    <name evidence="2" type="ORF">NC797_06665</name>
</gene>
<dbReference type="Pfam" id="PF08924">
    <property type="entry name" value="Rv2525c_GlyHyd-like"/>
    <property type="match status" value="1"/>
</dbReference>
<dbReference type="Gene3D" id="3.20.20.80">
    <property type="entry name" value="Glycosidases"/>
    <property type="match status" value="1"/>
</dbReference>
<name>A0A9X3WVP3_9BACI</name>
<evidence type="ECO:0000313" key="2">
    <source>
        <dbReference type="EMBL" id="MDC3424189.1"/>
    </source>
</evidence>
<proteinExistence type="predicted"/>
<reference evidence="2" key="1">
    <citation type="submission" date="2022-06" db="EMBL/GenBank/DDBJ databases">
        <title>Aquibacillus sp. a new bacterium isolated from soil saline samples.</title>
        <authorList>
            <person name="Galisteo C."/>
            <person name="De La Haba R."/>
            <person name="Sanchez-Porro C."/>
            <person name="Ventosa A."/>
        </authorList>
    </citation>
    <scope>NUCLEOTIDE SEQUENCE</scope>
    <source>
        <strain evidence="2">3ASR75-11</strain>
    </source>
</reference>
<evidence type="ECO:0000259" key="1">
    <source>
        <dbReference type="Pfam" id="PF08924"/>
    </source>
</evidence>
<feature type="domain" description="Rv2525c-like glycoside hydrolase-like" evidence="1">
    <location>
        <begin position="3"/>
        <end position="167"/>
    </location>
</feature>
<accession>A0A9X3WVP3</accession>
<evidence type="ECO:0000313" key="3">
    <source>
        <dbReference type="Proteomes" id="UP001145050"/>
    </source>
</evidence>
<dbReference type="EMBL" id="JAMQKB010000004">
    <property type="protein sequence ID" value="MDC3424189.1"/>
    <property type="molecule type" value="Genomic_DNA"/>
</dbReference>
<organism evidence="2 3">
    <name type="scientific">Terrihalobacillus insolitus</name>
    <dbReference type="NCBI Taxonomy" id="2950438"/>
    <lineage>
        <taxon>Bacteria</taxon>
        <taxon>Bacillati</taxon>
        <taxon>Bacillota</taxon>
        <taxon>Bacilli</taxon>
        <taxon>Bacillales</taxon>
        <taxon>Bacillaceae</taxon>
        <taxon>Terrihalobacillus</taxon>
    </lineage>
</organism>
<dbReference type="InterPro" id="IPR017853">
    <property type="entry name" value="GH"/>
</dbReference>
<dbReference type="Proteomes" id="UP001145050">
    <property type="component" value="Unassembled WGS sequence"/>
</dbReference>
<dbReference type="AlphaFoldDB" id="A0A9X3WVP3"/>
<keyword evidence="3" id="KW-1185">Reference proteome</keyword>
<dbReference type="InterPro" id="IPR015020">
    <property type="entry name" value="Rv2525c-like_Glyco_Hydro-like"/>
</dbReference>
<sequence>MANEGYDFLCRYYAPSGEDKLLSKSEAQDISNAGMDVVTVWEWGNTSASHFTYNNGLDDGRSAVSRALEVGQPFDTAIYFAVDYPASMEDISSIKDYFSGVQDAMNESRHYNGGGWVPGVYGSYMVVREMDNAGILYKWQTYTWSSGKVYDYNNIYQYSNGQTVCGHSVDYDSSSRGTGGFRI</sequence>
<dbReference type="RefSeq" id="WP_272435988.1">
    <property type="nucleotide sequence ID" value="NZ_JAMQKB010000004.1"/>
</dbReference>
<comment type="caution">
    <text evidence="2">The sequence shown here is derived from an EMBL/GenBank/DDBJ whole genome shotgun (WGS) entry which is preliminary data.</text>
</comment>